<comment type="caution">
    <text evidence="2">The sequence shown here is derived from an EMBL/GenBank/DDBJ whole genome shotgun (WGS) entry which is preliminary data.</text>
</comment>
<dbReference type="EMBL" id="BAAAHH010000002">
    <property type="protein sequence ID" value="GAA0938806.1"/>
    <property type="molecule type" value="Genomic_DNA"/>
</dbReference>
<dbReference type="PRINTS" id="PR00359">
    <property type="entry name" value="BP450"/>
</dbReference>
<gene>
    <name evidence="2" type="ORF">GCM10009550_06820</name>
</gene>
<dbReference type="SUPFAM" id="SSF48264">
    <property type="entry name" value="Cytochrome P450"/>
    <property type="match status" value="1"/>
</dbReference>
<reference evidence="2 3" key="1">
    <citation type="journal article" date="2019" name="Int. J. Syst. Evol. Microbiol.">
        <title>The Global Catalogue of Microorganisms (GCM) 10K type strain sequencing project: providing services to taxonomists for standard genome sequencing and annotation.</title>
        <authorList>
            <consortium name="The Broad Institute Genomics Platform"/>
            <consortium name="The Broad Institute Genome Sequencing Center for Infectious Disease"/>
            <person name="Wu L."/>
            <person name="Ma J."/>
        </authorList>
    </citation>
    <scope>NUCLEOTIDE SEQUENCE [LARGE SCALE GENOMIC DNA]</scope>
    <source>
        <strain evidence="2 3">JCM 10696</strain>
    </source>
</reference>
<dbReference type="PANTHER" id="PTHR46696:SF4">
    <property type="entry name" value="BIOTIN BIOSYNTHESIS CYTOCHROME P450"/>
    <property type="match status" value="1"/>
</dbReference>
<dbReference type="InterPro" id="IPR001128">
    <property type="entry name" value="Cyt_P450"/>
</dbReference>
<proteinExistence type="inferred from homology"/>
<dbReference type="Pfam" id="PF00067">
    <property type="entry name" value="p450"/>
    <property type="match status" value="1"/>
</dbReference>
<keyword evidence="3" id="KW-1185">Reference proteome</keyword>
<organism evidence="2 3">
    <name type="scientific">Actinocorallia libanotica</name>
    <dbReference type="NCBI Taxonomy" id="46162"/>
    <lineage>
        <taxon>Bacteria</taxon>
        <taxon>Bacillati</taxon>
        <taxon>Actinomycetota</taxon>
        <taxon>Actinomycetes</taxon>
        <taxon>Streptosporangiales</taxon>
        <taxon>Thermomonosporaceae</taxon>
        <taxon>Actinocorallia</taxon>
    </lineage>
</organism>
<dbReference type="RefSeq" id="WP_344236566.1">
    <property type="nucleotide sequence ID" value="NZ_BAAAHH010000002.1"/>
</dbReference>
<dbReference type="Gene3D" id="1.10.630.10">
    <property type="entry name" value="Cytochrome P450"/>
    <property type="match status" value="1"/>
</dbReference>
<dbReference type="InterPro" id="IPR002397">
    <property type="entry name" value="Cyt_P450_B"/>
</dbReference>
<sequence length="454" mass="50142">MTTDYSAGPSGPALEDINLGDLRFWERPLEERAQGFAVLRAQPAPQFFTLPKMPFVGQQPGSWALVRHADVAEASRNPEVFSSEPTATQPVDAPGIVDRYFRSMIDMDDPRHAKIRRIVSRAFSPRMLAKAEEDIANRAKRIVDELIEAGPGVDFVANAAVRLPVEVICDMLGIPAEQHAKVVKLSNISTGYTDPEYVGATMDYSTGTGRMSHLGMARSMGTIASAGWQLHRLAAKLGKERIANPTDDLTSALVNANIDGEQLTPQEFGAFFLLLVVAGNETTRNALAHTLKLLTDHPDQRALLMEDFDGRIAGAIEEVVRYASPVIFMRRNVTRDHEMNGHLYRKGDKVMLYYWAANRDEAVFEDPEKFDITRSPNPHIGFGGPGPHFCLGANLARRELTVMLRELYTRLPDLRSEGEPDRLLSGFINGYKRLNCTFTPPTAVPAGRPASEGS</sequence>
<accession>A0ABN1Q7V1</accession>
<dbReference type="InterPro" id="IPR036396">
    <property type="entry name" value="Cyt_P450_sf"/>
</dbReference>
<dbReference type="PANTHER" id="PTHR46696">
    <property type="entry name" value="P450, PUTATIVE (EUROFUNG)-RELATED"/>
    <property type="match status" value="1"/>
</dbReference>
<evidence type="ECO:0000313" key="2">
    <source>
        <dbReference type="EMBL" id="GAA0938806.1"/>
    </source>
</evidence>
<dbReference type="CDD" id="cd11033">
    <property type="entry name" value="CYP142-like"/>
    <property type="match status" value="1"/>
</dbReference>
<dbReference type="Proteomes" id="UP001500665">
    <property type="component" value="Unassembled WGS sequence"/>
</dbReference>
<evidence type="ECO:0000256" key="1">
    <source>
        <dbReference type="ARBA" id="ARBA00010617"/>
    </source>
</evidence>
<comment type="similarity">
    <text evidence="1">Belongs to the cytochrome P450 family.</text>
</comment>
<name>A0ABN1Q7V1_9ACTN</name>
<evidence type="ECO:0000313" key="3">
    <source>
        <dbReference type="Proteomes" id="UP001500665"/>
    </source>
</evidence>
<protein>
    <submittedName>
        <fullName evidence="2">Cytochrome P450</fullName>
    </submittedName>
</protein>